<evidence type="ECO:0000259" key="5">
    <source>
        <dbReference type="Pfam" id="PF04542"/>
    </source>
</evidence>
<dbReference type="SUPFAM" id="SSF88659">
    <property type="entry name" value="Sigma3 and sigma4 domains of RNA polymerase sigma factors"/>
    <property type="match status" value="1"/>
</dbReference>
<evidence type="ECO:0000313" key="7">
    <source>
        <dbReference type="EMBL" id="QGM98415.1"/>
    </source>
</evidence>
<feature type="domain" description="RNA polymerase sigma-70 region 2" evidence="5">
    <location>
        <begin position="15"/>
        <end position="79"/>
    </location>
</feature>
<sequence length="172" mass="19600">MEATMNAERDFFEALYRDHAQCLRGHARKRVGALDDEDVVHDAFLKLIQCQPEAAWRYPRAYLFAVVQNAGIDALRRRATRLRYVAHEFASANACGYEPAVEPEITRGQMKALLDELPPACRGVFLLYWFEEMSQEQVARHLGVTLRTVERRLARGLAQLRDRASHGGCARA</sequence>
<evidence type="ECO:0000256" key="1">
    <source>
        <dbReference type="ARBA" id="ARBA00010641"/>
    </source>
</evidence>
<evidence type="ECO:0000256" key="2">
    <source>
        <dbReference type="ARBA" id="ARBA00023015"/>
    </source>
</evidence>
<dbReference type="InterPro" id="IPR014284">
    <property type="entry name" value="RNA_pol_sigma-70_dom"/>
</dbReference>
<evidence type="ECO:0000256" key="4">
    <source>
        <dbReference type="ARBA" id="ARBA00023163"/>
    </source>
</evidence>
<keyword evidence="4" id="KW-0804">Transcription</keyword>
<dbReference type="GO" id="GO:0003677">
    <property type="term" value="F:DNA binding"/>
    <property type="evidence" value="ECO:0007669"/>
    <property type="project" value="InterPro"/>
</dbReference>
<dbReference type="InterPro" id="IPR036388">
    <property type="entry name" value="WH-like_DNA-bd_sf"/>
</dbReference>
<dbReference type="InterPro" id="IPR039425">
    <property type="entry name" value="RNA_pol_sigma-70-like"/>
</dbReference>
<dbReference type="GO" id="GO:0006352">
    <property type="term" value="P:DNA-templated transcription initiation"/>
    <property type="evidence" value="ECO:0007669"/>
    <property type="project" value="InterPro"/>
</dbReference>
<name>A0A6B8M7P0_9HYPH</name>
<dbReference type="InterPro" id="IPR013249">
    <property type="entry name" value="RNA_pol_sigma70_r4_t2"/>
</dbReference>
<evidence type="ECO:0000256" key="3">
    <source>
        <dbReference type="ARBA" id="ARBA00023082"/>
    </source>
</evidence>
<keyword evidence="8" id="KW-1185">Reference proteome</keyword>
<dbReference type="PANTHER" id="PTHR43133">
    <property type="entry name" value="RNA POLYMERASE ECF-TYPE SIGMA FACTO"/>
    <property type="match status" value="1"/>
</dbReference>
<dbReference type="PANTHER" id="PTHR43133:SF63">
    <property type="entry name" value="RNA POLYMERASE SIGMA FACTOR FECI-RELATED"/>
    <property type="match status" value="1"/>
</dbReference>
<protein>
    <submittedName>
        <fullName evidence="7">RNA polymerase sigma factor</fullName>
    </submittedName>
</protein>
<organism evidence="7 8">
    <name type="scientific">Methylocystis parvus</name>
    <dbReference type="NCBI Taxonomy" id="134"/>
    <lineage>
        <taxon>Bacteria</taxon>
        <taxon>Pseudomonadati</taxon>
        <taxon>Pseudomonadota</taxon>
        <taxon>Alphaproteobacteria</taxon>
        <taxon>Hyphomicrobiales</taxon>
        <taxon>Methylocystaceae</taxon>
        <taxon>Methylocystis</taxon>
    </lineage>
</organism>
<dbReference type="NCBIfam" id="TIGR02937">
    <property type="entry name" value="sigma70-ECF"/>
    <property type="match status" value="1"/>
</dbReference>
<dbReference type="Gene3D" id="1.10.10.10">
    <property type="entry name" value="Winged helix-like DNA-binding domain superfamily/Winged helix DNA-binding domain"/>
    <property type="match status" value="1"/>
</dbReference>
<dbReference type="Gene3D" id="1.10.1740.10">
    <property type="match status" value="1"/>
</dbReference>
<dbReference type="Proteomes" id="UP000422569">
    <property type="component" value="Chromosome"/>
</dbReference>
<dbReference type="EMBL" id="CP044331">
    <property type="protein sequence ID" value="QGM98415.1"/>
    <property type="molecule type" value="Genomic_DNA"/>
</dbReference>
<dbReference type="InterPro" id="IPR013324">
    <property type="entry name" value="RNA_pol_sigma_r3/r4-like"/>
</dbReference>
<keyword evidence="3" id="KW-0731">Sigma factor</keyword>
<dbReference type="InterPro" id="IPR013325">
    <property type="entry name" value="RNA_pol_sigma_r2"/>
</dbReference>
<evidence type="ECO:0000313" key="8">
    <source>
        <dbReference type="Proteomes" id="UP000422569"/>
    </source>
</evidence>
<dbReference type="CDD" id="cd06171">
    <property type="entry name" value="Sigma70_r4"/>
    <property type="match status" value="1"/>
</dbReference>
<comment type="similarity">
    <text evidence="1">Belongs to the sigma-70 factor family. ECF subfamily.</text>
</comment>
<dbReference type="Pfam" id="PF04542">
    <property type="entry name" value="Sigma70_r2"/>
    <property type="match status" value="1"/>
</dbReference>
<dbReference type="InterPro" id="IPR007627">
    <property type="entry name" value="RNA_pol_sigma70_r2"/>
</dbReference>
<reference evidence="7 8" key="1">
    <citation type="submission" date="2019-09" db="EMBL/GenBank/DDBJ databases">
        <title>Isolation and complete genome sequencing of Methylocystis species.</title>
        <authorList>
            <person name="Rumah B.L."/>
            <person name="Stead C.E."/>
            <person name="Stevens B.C."/>
            <person name="Minton N.P."/>
            <person name="Grosse-Honebrink A."/>
            <person name="Zhang Y."/>
        </authorList>
    </citation>
    <scope>NUCLEOTIDE SEQUENCE [LARGE SCALE GENOMIC DNA]</scope>
    <source>
        <strain evidence="7 8">BRCS2</strain>
    </source>
</reference>
<gene>
    <name evidence="7" type="ORF">F7D14_13630</name>
</gene>
<dbReference type="GO" id="GO:0016987">
    <property type="term" value="F:sigma factor activity"/>
    <property type="evidence" value="ECO:0007669"/>
    <property type="project" value="UniProtKB-KW"/>
</dbReference>
<dbReference type="AlphaFoldDB" id="A0A6B8M7P0"/>
<dbReference type="Pfam" id="PF08281">
    <property type="entry name" value="Sigma70_r4_2"/>
    <property type="match status" value="1"/>
</dbReference>
<dbReference type="SUPFAM" id="SSF88946">
    <property type="entry name" value="Sigma2 domain of RNA polymerase sigma factors"/>
    <property type="match status" value="1"/>
</dbReference>
<accession>A0A6B8M7P0</accession>
<feature type="domain" description="RNA polymerase sigma factor 70 region 4 type 2" evidence="6">
    <location>
        <begin position="109"/>
        <end position="160"/>
    </location>
</feature>
<keyword evidence="2" id="KW-0805">Transcription regulation</keyword>
<proteinExistence type="inferred from homology"/>
<evidence type="ECO:0000259" key="6">
    <source>
        <dbReference type="Pfam" id="PF08281"/>
    </source>
</evidence>
<dbReference type="KEGG" id="mpar:F7D14_13630"/>